<evidence type="ECO:0000313" key="2">
    <source>
        <dbReference type="EMBL" id="MBB3664258.1"/>
    </source>
</evidence>
<gene>
    <name evidence="2" type="ORF">FB384_003162</name>
</gene>
<proteinExistence type="predicted"/>
<evidence type="ECO:0000313" key="3">
    <source>
        <dbReference type="Proteomes" id="UP000564573"/>
    </source>
</evidence>
<feature type="region of interest" description="Disordered" evidence="1">
    <location>
        <begin position="1"/>
        <end position="37"/>
    </location>
</feature>
<keyword evidence="3" id="KW-1185">Reference proteome</keyword>
<protein>
    <submittedName>
        <fullName evidence="2">Uncharacterized protein</fullName>
    </submittedName>
</protein>
<dbReference type="EMBL" id="JACIBS010000001">
    <property type="protein sequence ID" value="MBB3664258.1"/>
    <property type="molecule type" value="Genomic_DNA"/>
</dbReference>
<name>A0A839XTB6_9PSEU</name>
<reference evidence="2 3" key="1">
    <citation type="submission" date="2020-08" db="EMBL/GenBank/DDBJ databases">
        <title>Sequencing the genomes of 1000 actinobacteria strains.</title>
        <authorList>
            <person name="Klenk H.-P."/>
        </authorList>
    </citation>
    <scope>NUCLEOTIDE SEQUENCE [LARGE SCALE GENOMIC DNA]</scope>
    <source>
        <strain evidence="2 3">DSM 45267</strain>
    </source>
</reference>
<evidence type="ECO:0000256" key="1">
    <source>
        <dbReference type="SAM" id="MobiDB-lite"/>
    </source>
</evidence>
<sequence>MAEPPQPPGGAPDQPYRPPPVETTSLIGSAGLAAVFE</sequence>
<feature type="compositionally biased region" description="Pro residues" evidence="1">
    <location>
        <begin position="1"/>
        <end position="21"/>
    </location>
</feature>
<accession>A0A839XTB6</accession>
<organism evidence="2 3">
    <name type="scientific">Prauserella sediminis</name>
    <dbReference type="NCBI Taxonomy" id="577680"/>
    <lineage>
        <taxon>Bacteria</taxon>
        <taxon>Bacillati</taxon>
        <taxon>Actinomycetota</taxon>
        <taxon>Actinomycetes</taxon>
        <taxon>Pseudonocardiales</taxon>
        <taxon>Pseudonocardiaceae</taxon>
        <taxon>Prauserella</taxon>
        <taxon>Prauserella salsuginis group</taxon>
    </lineage>
</organism>
<dbReference type="AlphaFoldDB" id="A0A839XTB6"/>
<comment type="caution">
    <text evidence="2">The sequence shown here is derived from an EMBL/GenBank/DDBJ whole genome shotgun (WGS) entry which is preliminary data.</text>
</comment>
<dbReference type="Proteomes" id="UP000564573">
    <property type="component" value="Unassembled WGS sequence"/>
</dbReference>